<dbReference type="Proteomes" id="UP001310594">
    <property type="component" value="Unassembled WGS sequence"/>
</dbReference>
<protein>
    <recommendedName>
        <fullName evidence="5">Cyanovirin-N domain-containing protein</fullName>
    </recommendedName>
</protein>
<dbReference type="EMBL" id="JAVRQU010000005">
    <property type="protein sequence ID" value="KAK5702912.1"/>
    <property type="molecule type" value="Genomic_DNA"/>
</dbReference>
<feature type="chain" id="PRO_5042815924" description="Cyanovirin-N domain-containing protein" evidence="2">
    <location>
        <begin position="23"/>
        <end position="343"/>
    </location>
</feature>
<dbReference type="AlphaFoldDB" id="A0AAN7W896"/>
<feature type="compositionally biased region" description="Basic and acidic residues" evidence="1">
    <location>
        <begin position="181"/>
        <end position="194"/>
    </location>
</feature>
<proteinExistence type="predicted"/>
<gene>
    <name evidence="3" type="ORF">LTR97_003858</name>
</gene>
<comment type="caution">
    <text evidence="3">The sequence shown here is derived from an EMBL/GenBank/DDBJ whole genome shotgun (WGS) entry which is preliminary data.</text>
</comment>
<evidence type="ECO:0000256" key="2">
    <source>
        <dbReference type="SAM" id="SignalP"/>
    </source>
</evidence>
<evidence type="ECO:0008006" key="5">
    <source>
        <dbReference type="Google" id="ProtNLM"/>
    </source>
</evidence>
<sequence length="343" mass="37626">MATPGIFEVLLVLIASACFAAATPTPIADAGHLTCSSESHPMLERFCVIASIEHFCRDKAGHHFSNNTALGGSFYVAKDDTTLAPIHLTVTKSHSKPHTSCSSTLEVKQCIAQMTLAISSCNDFDIVNVTSSGCLKDTTCGWQWEVDVSPRSNENFKETPADGVAGGHSTGQESNKPDIISSERRAAAGDRNEDSPNGTVEIASNNLTNRMGIPDGWNGYECFSTGYQIPLYIWEEGLQDSCKWMDGRSFDESESNGVWAFTLWWWGPDGKLHKTWYSFQSAYHTMTVNYDDCIKKMDPLVVICRDGLSSRGGRAYTIHETTTWIVDNDPDLHRPGVAPDPPS</sequence>
<keyword evidence="2" id="KW-0732">Signal</keyword>
<reference evidence="3" key="1">
    <citation type="submission" date="2023-08" db="EMBL/GenBank/DDBJ databases">
        <title>Black Yeasts Isolated from many extreme environments.</title>
        <authorList>
            <person name="Coleine C."/>
            <person name="Stajich J.E."/>
            <person name="Selbmann L."/>
        </authorList>
    </citation>
    <scope>NUCLEOTIDE SEQUENCE</scope>
    <source>
        <strain evidence="3">CCFEE 5810</strain>
    </source>
</reference>
<feature type="region of interest" description="Disordered" evidence="1">
    <location>
        <begin position="151"/>
        <end position="203"/>
    </location>
</feature>
<evidence type="ECO:0000313" key="4">
    <source>
        <dbReference type="Proteomes" id="UP001310594"/>
    </source>
</evidence>
<name>A0AAN7W896_9PEZI</name>
<accession>A0AAN7W896</accession>
<evidence type="ECO:0000256" key="1">
    <source>
        <dbReference type="SAM" id="MobiDB-lite"/>
    </source>
</evidence>
<evidence type="ECO:0000313" key="3">
    <source>
        <dbReference type="EMBL" id="KAK5702912.1"/>
    </source>
</evidence>
<organism evidence="3 4">
    <name type="scientific">Elasticomyces elasticus</name>
    <dbReference type="NCBI Taxonomy" id="574655"/>
    <lineage>
        <taxon>Eukaryota</taxon>
        <taxon>Fungi</taxon>
        <taxon>Dikarya</taxon>
        <taxon>Ascomycota</taxon>
        <taxon>Pezizomycotina</taxon>
        <taxon>Dothideomycetes</taxon>
        <taxon>Dothideomycetidae</taxon>
        <taxon>Mycosphaerellales</taxon>
        <taxon>Teratosphaeriaceae</taxon>
        <taxon>Elasticomyces</taxon>
    </lineage>
</organism>
<feature type="signal peptide" evidence="2">
    <location>
        <begin position="1"/>
        <end position="22"/>
    </location>
</feature>